<comment type="caution">
    <text evidence="1">The sequence shown here is derived from an EMBL/GenBank/DDBJ whole genome shotgun (WGS) entry which is preliminary data.</text>
</comment>
<accession>A0ABR2AW20</accession>
<dbReference type="EMBL" id="JBBPBM010000265">
    <property type="protein sequence ID" value="KAK8498374.1"/>
    <property type="molecule type" value="Genomic_DNA"/>
</dbReference>
<dbReference type="Proteomes" id="UP001472677">
    <property type="component" value="Unassembled WGS sequence"/>
</dbReference>
<organism evidence="1 2">
    <name type="scientific">Hibiscus sabdariffa</name>
    <name type="common">roselle</name>
    <dbReference type="NCBI Taxonomy" id="183260"/>
    <lineage>
        <taxon>Eukaryota</taxon>
        <taxon>Viridiplantae</taxon>
        <taxon>Streptophyta</taxon>
        <taxon>Embryophyta</taxon>
        <taxon>Tracheophyta</taxon>
        <taxon>Spermatophyta</taxon>
        <taxon>Magnoliopsida</taxon>
        <taxon>eudicotyledons</taxon>
        <taxon>Gunneridae</taxon>
        <taxon>Pentapetalae</taxon>
        <taxon>rosids</taxon>
        <taxon>malvids</taxon>
        <taxon>Malvales</taxon>
        <taxon>Malvaceae</taxon>
        <taxon>Malvoideae</taxon>
        <taxon>Hibiscus</taxon>
    </lineage>
</organism>
<evidence type="ECO:0000313" key="2">
    <source>
        <dbReference type="Proteomes" id="UP001472677"/>
    </source>
</evidence>
<keyword evidence="2" id="KW-1185">Reference proteome</keyword>
<name>A0ABR2AW20_9ROSI</name>
<gene>
    <name evidence="1" type="ORF">V6N12_011417</name>
</gene>
<protein>
    <recommendedName>
        <fullName evidence="3">DUF4283 domain-containing protein</fullName>
    </recommendedName>
</protein>
<reference evidence="1 2" key="1">
    <citation type="journal article" date="2024" name="G3 (Bethesda)">
        <title>Genome assembly of Hibiscus sabdariffa L. provides insights into metabolisms of medicinal natural products.</title>
        <authorList>
            <person name="Kim T."/>
        </authorList>
    </citation>
    <scope>NUCLEOTIDE SEQUENCE [LARGE SCALE GENOMIC DNA]</scope>
    <source>
        <strain evidence="1">TK-2024</strain>
        <tissue evidence="1">Old leaves</tissue>
    </source>
</reference>
<proteinExistence type="predicted"/>
<evidence type="ECO:0000313" key="1">
    <source>
        <dbReference type="EMBL" id="KAK8498374.1"/>
    </source>
</evidence>
<evidence type="ECO:0008006" key="3">
    <source>
        <dbReference type="Google" id="ProtNLM"/>
    </source>
</evidence>
<sequence>MTMAKNQKFSRTFLPVFSEETTNGTSIAGLSYNTLWNRRHALWKPLGKIQMVDLDNNYFLVKFEDVRDYAMVLTDELLAIYGS</sequence>